<keyword evidence="2" id="KW-0238">DNA-binding</keyword>
<proteinExistence type="predicted"/>
<reference evidence="6" key="1">
    <citation type="submission" date="2023-07" db="EMBL/GenBank/DDBJ databases">
        <title>Bacterial whole genome sequence for Sphingobium sp. HBC34.</title>
        <authorList>
            <person name="Le V."/>
            <person name="Ko S.-R."/>
            <person name="Ahn C.-Y."/>
            <person name="Oh H.-M."/>
        </authorList>
    </citation>
    <scope>NUCLEOTIDE SEQUENCE</scope>
    <source>
        <strain evidence="6">HBC34</strain>
    </source>
</reference>
<sequence length="144" mass="15919">MTAQTKFKSDAFDAIHGAAAGMYRVGFIDKAMMRHVDEACLTKPPVIAPDAIKRLREHNKVSQPVFARHLKTSESTVEKWESGAKKPSGGRSSSCRSLKSTASRFSPDRTVSGKAMSPWTWPPNHLRDGAIRLRRMLVAGCLPR</sequence>
<comment type="caution">
    <text evidence="6">The sequence shown here is derived from an EMBL/GenBank/DDBJ whole genome shotgun (WGS) entry which is preliminary data.</text>
</comment>
<dbReference type="InterPro" id="IPR001387">
    <property type="entry name" value="Cro/C1-type_HTH"/>
</dbReference>
<dbReference type="InterPro" id="IPR052359">
    <property type="entry name" value="HTH-type_reg/antitoxin"/>
</dbReference>
<accession>A0ABT8ZJ31</accession>
<keyword evidence="1" id="KW-0805">Transcription regulation</keyword>
<evidence type="ECO:0000256" key="4">
    <source>
        <dbReference type="SAM" id="MobiDB-lite"/>
    </source>
</evidence>
<dbReference type="InterPro" id="IPR010982">
    <property type="entry name" value="Lambda_DNA-bd_dom_sf"/>
</dbReference>
<evidence type="ECO:0000313" key="7">
    <source>
        <dbReference type="Proteomes" id="UP001176471"/>
    </source>
</evidence>
<feature type="region of interest" description="Disordered" evidence="4">
    <location>
        <begin position="72"/>
        <end position="117"/>
    </location>
</feature>
<keyword evidence="3" id="KW-0804">Transcription</keyword>
<feature type="compositionally biased region" description="Polar residues" evidence="4">
    <location>
        <begin position="90"/>
        <end position="104"/>
    </location>
</feature>
<evidence type="ECO:0000256" key="2">
    <source>
        <dbReference type="ARBA" id="ARBA00023125"/>
    </source>
</evidence>
<dbReference type="Gene3D" id="1.10.260.40">
    <property type="entry name" value="lambda repressor-like DNA-binding domains"/>
    <property type="match status" value="1"/>
</dbReference>
<evidence type="ECO:0000256" key="3">
    <source>
        <dbReference type="ARBA" id="ARBA00023163"/>
    </source>
</evidence>
<protein>
    <recommendedName>
        <fullName evidence="5">HTH cro/C1-type domain-containing protein</fullName>
    </recommendedName>
</protein>
<evidence type="ECO:0000313" key="6">
    <source>
        <dbReference type="EMBL" id="MDO7834539.1"/>
    </source>
</evidence>
<gene>
    <name evidence="6" type="ORF">Q4610_05720</name>
</gene>
<dbReference type="PANTHER" id="PTHR36511">
    <property type="entry name" value="MERR FAMILY BACTERIAL REGULATORY PROTEIN"/>
    <property type="match status" value="1"/>
</dbReference>
<dbReference type="PROSITE" id="PS50943">
    <property type="entry name" value="HTH_CROC1"/>
    <property type="match status" value="1"/>
</dbReference>
<dbReference type="EMBL" id="JAUQOM010000002">
    <property type="protein sequence ID" value="MDO7834539.1"/>
    <property type="molecule type" value="Genomic_DNA"/>
</dbReference>
<organism evidence="6 7">
    <name type="scientific">Sphingobium cyanobacteriorum</name>
    <dbReference type="NCBI Taxonomy" id="3063954"/>
    <lineage>
        <taxon>Bacteria</taxon>
        <taxon>Pseudomonadati</taxon>
        <taxon>Pseudomonadota</taxon>
        <taxon>Alphaproteobacteria</taxon>
        <taxon>Sphingomonadales</taxon>
        <taxon>Sphingomonadaceae</taxon>
        <taxon>Sphingobium</taxon>
    </lineage>
</organism>
<evidence type="ECO:0000259" key="5">
    <source>
        <dbReference type="PROSITE" id="PS50943"/>
    </source>
</evidence>
<dbReference type="CDD" id="cd00093">
    <property type="entry name" value="HTH_XRE"/>
    <property type="match status" value="1"/>
</dbReference>
<feature type="domain" description="HTH cro/C1-type" evidence="5">
    <location>
        <begin position="52"/>
        <end position="88"/>
    </location>
</feature>
<name>A0ABT8ZJ31_9SPHN</name>
<dbReference type="SUPFAM" id="SSF47413">
    <property type="entry name" value="lambda repressor-like DNA-binding domains"/>
    <property type="match status" value="1"/>
</dbReference>
<dbReference type="Proteomes" id="UP001176471">
    <property type="component" value="Unassembled WGS sequence"/>
</dbReference>
<dbReference type="PANTHER" id="PTHR36511:SF3">
    <property type="entry name" value="ANTITOXIN HIGA-2"/>
    <property type="match status" value="1"/>
</dbReference>
<dbReference type="RefSeq" id="WP_304535037.1">
    <property type="nucleotide sequence ID" value="NZ_JAUQOM010000002.1"/>
</dbReference>
<keyword evidence="7" id="KW-1185">Reference proteome</keyword>
<evidence type="ECO:0000256" key="1">
    <source>
        <dbReference type="ARBA" id="ARBA00023015"/>
    </source>
</evidence>